<evidence type="ECO:0000256" key="1">
    <source>
        <dbReference type="ARBA" id="ARBA00022527"/>
    </source>
</evidence>
<dbReference type="Gene3D" id="3.30.200.20">
    <property type="entry name" value="Phosphorylase Kinase, domain 1"/>
    <property type="match status" value="1"/>
</dbReference>
<dbReference type="GO" id="GO:0005886">
    <property type="term" value="C:plasma membrane"/>
    <property type="evidence" value="ECO:0007669"/>
    <property type="project" value="TreeGrafter"/>
</dbReference>
<proteinExistence type="predicted"/>
<dbReference type="PANTHER" id="PTHR27002">
    <property type="entry name" value="RECEPTOR-LIKE SERINE/THREONINE-PROTEIN KINASE SD1-8"/>
    <property type="match status" value="1"/>
</dbReference>
<keyword evidence="2" id="KW-0808">Transferase</keyword>
<evidence type="ECO:0000256" key="6">
    <source>
        <dbReference type="SAM" id="Phobius"/>
    </source>
</evidence>
<dbReference type="Proteomes" id="UP000325577">
    <property type="component" value="Linkage Group LG4"/>
</dbReference>
<evidence type="ECO:0000256" key="4">
    <source>
        <dbReference type="ARBA" id="ARBA00022777"/>
    </source>
</evidence>
<keyword evidence="8" id="KW-1185">Reference proteome</keyword>
<dbReference type="EMBL" id="CM018047">
    <property type="protein sequence ID" value="KAA8524523.1"/>
    <property type="molecule type" value="Genomic_DNA"/>
</dbReference>
<accession>A0A5J5A0H6</accession>
<keyword evidence="5" id="KW-0067">ATP-binding</keyword>
<dbReference type="SUPFAM" id="SSF56112">
    <property type="entry name" value="Protein kinase-like (PK-like)"/>
    <property type="match status" value="1"/>
</dbReference>
<dbReference type="GO" id="GO:0005524">
    <property type="term" value="F:ATP binding"/>
    <property type="evidence" value="ECO:0007669"/>
    <property type="project" value="UniProtKB-KW"/>
</dbReference>
<dbReference type="InterPro" id="IPR011009">
    <property type="entry name" value="Kinase-like_dom_sf"/>
</dbReference>
<keyword evidence="6" id="KW-0812">Transmembrane</keyword>
<sequence>MEAAELRLASPVGSLSISISKVNRLALSVQAGRDRAATLVQETNISNADELLQGRDEVEIHWHPPALEPLCNSSTDCNDWPNSNCSAGRCHCIPNYLWNGSLLNCTQESVLGNSPNQSGVSRLKPKEKSIPLKAVVISIIVVVAILLLCGTSYITYKRKMRARRQESRESLQGNPVLQLHDSERRVKDLIDSHQLEEDDKAGIDVPYFELESILAATNNFSDVNKLGQGGFGPVYKVTKRFVNRDQLAIMDKRTKNHHFIFVNQLALAYISGADK</sequence>
<dbReference type="GO" id="GO:0004674">
    <property type="term" value="F:protein serine/threonine kinase activity"/>
    <property type="evidence" value="ECO:0007669"/>
    <property type="project" value="UniProtKB-KW"/>
</dbReference>
<keyword evidence="4" id="KW-0418">Kinase</keyword>
<evidence type="ECO:0000313" key="7">
    <source>
        <dbReference type="EMBL" id="KAA8524523.1"/>
    </source>
</evidence>
<reference evidence="7 8" key="1">
    <citation type="submission" date="2019-09" db="EMBL/GenBank/DDBJ databases">
        <title>A chromosome-level genome assembly of the Chinese tupelo Nyssa sinensis.</title>
        <authorList>
            <person name="Yang X."/>
            <person name="Kang M."/>
            <person name="Yang Y."/>
            <person name="Xiong H."/>
            <person name="Wang M."/>
            <person name="Zhang Z."/>
            <person name="Wang Z."/>
            <person name="Wu H."/>
            <person name="Ma T."/>
            <person name="Liu J."/>
            <person name="Xi Z."/>
        </authorList>
    </citation>
    <scope>NUCLEOTIDE SEQUENCE [LARGE SCALE GENOMIC DNA]</scope>
    <source>
        <strain evidence="7">J267</strain>
        <tissue evidence="7">Leaf</tissue>
    </source>
</reference>
<keyword evidence="1" id="KW-0723">Serine/threonine-protein kinase</keyword>
<evidence type="ECO:0008006" key="9">
    <source>
        <dbReference type="Google" id="ProtNLM"/>
    </source>
</evidence>
<keyword evidence="3" id="KW-0547">Nucleotide-binding</keyword>
<organism evidence="7 8">
    <name type="scientific">Nyssa sinensis</name>
    <dbReference type="NCBI Taxonomy" id="561372"/>
    <lineage>
        <taxon>Eukaryota</taxon>
        <taxon>Viridiplantae</taxon>
        <taxon>Streptophyta</taxon>
        <taxon>Embryophyta</taxon>
        <taxon>Tracheophyta</taxon>
        <taxon>Spermatophyta</taxon>
        <taxon>Magnoliopsida</taxon>
        <taxon>eudicotyledons</taxon>
        <taxon>Gunneridae</taxon>
        <taxon>Pentapetalae</taxon>
        <taxon>asterids</taxon>
        <taxon>Cornales</taxon>
        <taxon>Nyssaceae</taxon>
        <taxon>Nyssa</taxon>
    </lineage>
</organism>
<dbReference type="PANTHER" id="PTHR27002:SF1111">
    <property type="entry name" value="NON-SPECIFIC SERINE_THREONINE PROTEIN KINASE"/>
    <property type="match status" value="1"/>
</dbReference>
<dbReference type="OrthoDB" id="1748393at2759"/>
<gene>
    <name evidence="7" type="ORF">F0562_010946</name>
</gene>
<evidence type="ECO:0000256" key="3">
    <source>
        <dbReference type="ARBA" id="ARBA00022741"/>
    </source>
</evidence>
<keyword evidence="6" id="KW-0472">Membrane</keyword>
<feature type="transmembrane region" description="Helical" evidence="6">
    <location>
        <begin position="134"/>
        <end position="156"/>
    </location>
</feature>
<evidence type="ECO:0000256" key="5">
    <source>
        <dbReference type="ARBA" id="ARBA00022840"/>
    </source>
</evidence>
<name>A0A5J5A0H6_9ASTE</name>
<evidence type="ECO:0000313" key="8">
    <source>
        <dbReference type="Proteomes" id="UP000325577"/>
    </source>
</evidence>
<keyword evidence="6" id="KW-1133">Transmembrane helix</keyword>
<protein>
    <recommendedName>
        <fullName evidence="9">Protein kinase domain-containing protein</fullName>
    </recommendedName>
</protein>
<evidence type="ECO:0000256" key="2">
    <source>
        <dbReference type="ARBA" id="ARBA00022679"/>
    </source>
</evidence>
<dbReference type="AlphaFoldDB" id="A0A5J5A0H6"/>